<feature type="domain" description="Cytochrome c" evidence="6">
    <location>
        <begin position="24"/>
        <end position="95"/>
    </location>
</feature>
<feature type="signal peptide" evidence="5">
    <location>
        <begin position="1"/>
        <end position="23"/>
    </location>
</feature>
<keyword evidence="2 4" id="KW-0479">Metal-binding</keyword>
<keyword evidence="8" id="KW-1185">Reference proteome</keyword>
<proteinExistence type="predicted"/>
<keyword evidence="3 4" id="KW-0408">Iron</keyword>
<evidence type="ECO:0000256" key="4">
    <source>
        <dbReference type="PROSITE-ProRule" id="PRU00433"/>
    </source>
</evidence>
<keyword evidence="1 4" id="KW-0349">Heme</keyword>
<dbReference type="STRING" id="1122189.SAMN02745165_02338"/>
<dbReference type="GO" id="GO:0009055">
    <property type="term" value="F:electron transfer activity"/>
    <property type="evidence" value="ECO:0007669"/>
    <property type="project" value="InterPro"/>
</dbReference>
<evidence type="ECO:0000313" key="7">
    <source>
        <dbReference type="EMBL" id="SHJ42864.1"/>
    </source>
</evidence>
<evidence type="ECO:0000256" key="2">
    <source>
        <dbReference type="ARBA" id="ARBA00022723"/>
    </source>
</evidence>
<name>A0A1M6J876_MALRU</name>
<dbReference type="GO" id="GO:0020037">
    <property type="term" value="F:heme binding"/>
    <property type="evidence" value="ECO:0007669"/>
    <property type="project" value="InterPro"/>
</dbReference>
<dbReference type="Gene3D" id="1.10.760.10">
    <property type="entry name" value="Cytochrome c-like domain"/>
    <property type="match status" value="1"/>
</dbReference>
<reference evidence="7 8" key="1">
    <citation type="submission" date="2016-11" db="EMBL/GenBank/DDBJ databases">
        <authorList>
            <person name="Jaros S."/>
            <person name="Januszkiewicz K."/>
            <person name="Wedrychowicz H."/>
        </authorList>
    </citation>
    <scope>NUCLEOTIDE SEQUENCE [LARGE SCALE GENOMIC DNA]</scope>
    <source>
        <strain evidence="7 8">DSM 5091</strain>
    </source>
</reference>
<accession>A0A1M6J876</accession>
<evidence type="ECO:0000313" key="8">
    <source>
        <dbReference type="Proteomes" id="UP000184171"/>
    </source>
</evidence>
<dbReference type="SUPFAM" id="SSF46626">
    <property type="entry name" value="Cytochrome c"/>
    <property type="match status" value="1"/>
</dbReference>
<organism evidence="7 8">
    <name type="scientific">Malonomonas rubra DSM 5091</name>
    <dbReference type="NCBI Taxonomy" id="1122189"/>
    <lineage>
        <taxon>Bacteria</taxon>
        <taxon>Pseudomonadati</taxon>
        <taxon>Thermodesulfobacteriota</taxon>
        <taxon>Desulfuromonadia</taxon>
        <taxon>Desulfuromonadales</taxon>
        <taxon>Geopsychrobacteraceae</taxon>
        <taxon>Malonomonas</taxon>
    </lineage>
</organism>
<evidence type="ECO:0000256" key="5">
    <source>
        <dbReference type="SAM" id="SignalP"/>
    </source>
</evidence>
<dbReference type="PROSITE" id="PS51007">
    <property type="entry name" value="CYTC"/>
    <property type="match status" value="1"/>
</dbReference>
<keyword evidence="5" id="KW-0732">Signal</keyword>
<dbReference type="Pfam" id="PF13442">
    <property type="entry name" value="Cytochrome_CBB3"/>
    <property type="match status" value="1"/>
</dbReference>
<dbReference type="EMBL" id="FQZT01000008">
    <property type="protein sequence ID" value="SHJ42864.1"/>
    <property type="molecule type" value="Genomic_DNA"/>
</dbReference>
<dbReference type="InterPro" id="IPR036909">
    <property type="entry name" value="Cyt_c-like_dom_sf"/>
</dbReference>
<gene>
    <name evidence="7" type="ORF">SAMN02745165_02338</name>
</gene>
<evidence type="ECO:0000256" key="3">
    <source>
        <dbReference type="ARBA" id="ARBA00023004"/>
    </source>
</evidence>
<sequence>MKRFIVLLIIFSMVLALTSVAYAASSRRGKKVFAKVCETCHIKGSDAGKLKPSKKTMSQWKRFVEKNKHDADPNVLKNLSSKDRKNLLKFLQEYALDADTIETCG</sequence>
<dbReference type="OrthoDB" id="5405625at2"/>
<protein>
    <submittedName>
        <fullName evidence="7">Cytochrome c553</fullName>
    </submittedName>
</protein>
<dbReference type="RefSeq" id="WP_072908916.1">
    <property type="nucleotide sequence ID" value="NZ_FQZT01000008.1"/>
</dbReference>
<evidence type="ECO:0000259" key="6">
    <source>
        <dbReference type="PROSITE" id="PS51007"/>
    </source>
</evidence>
<dbReference type="Proteomes" id="UP000184171">
    <property type="component" value="Unassembled WGS sequence"/>
</dbReference>
<feature type="chain" id="PRO_5012612863" evidence="5">
    <location>
        <begin position="24"/>
        <end position="105"/>
    </location>
</feature>
<dbReference type="GO" id="GO:0046872">
    <property type="term" value="F:metal ion binding"/>
    <property type="evidence" value="ECO:0007669"/>
    <property type="project" value="UniProtKB-KW"/>
</dbReference>
<evidence type="ECO:0000256" key="1">
    <source>
        <dbReference type="ARBA" id="ARBA00022617"/>
    </source>
</evidence>
<dbReference type="AlphaFoldDB" id="A0A1M6J876"/>
<dbReference type="InterPro" id="IPR009056">
    <property type="entry name" value="Cyt_c-like_dom"/>
</dbReference>